<accession>A0ABY7QSD3</accession>
<keyword evidence="9" id="KW-1185">Reference proteome</keyword>
<dbReference type="Gene3D" id="1.10.10.60">
    <property type="entry name" value="Homeodomain-like"/>
    <property type="match status" value="1"/>
</dbReference>
<dbReference type="RefSeq" id="WP_271190908.1">
    <property type="nucleotide sequence ID" value="NZ_CP115667.1"/>
</dbReference>
<evidence type="ECO:0000256" key="3">
    <source>
        <dbReference type="ARBA" id="ARBA00022840"/>
    </source>
</evidence>
<sequence length="502" mass="57323">MQIKRVKIIFKINRPHLTFDMLKVLQVHDIPVLSMEVYSNVIYLKLPEIASEIYEAVYEEWENVYGFDHIEEIGVMSFEEKDIEIKSVLNLISEGVVLLSKNGTIEYVNKLAREYLVTIKDGEAITAHISDTELDELISTADKTIKNKICQIQGRNFLLNADKLFSEENIFIGYLVTLKEIGEPDFSTKSYITFDEIVGKSESLINAVEMAKLFANADASILLLGESGTGKEMFARAIHSYSRPNEKFMGINCAAIPEELLESELFGYEKGAFTGAKSSGKMGIFEACSGGSIFLDEIGELNYHLQAKLLRVIQEGKIRRLGSNREIDVNTRVISATNRNLLKLIEEGRFRLDLFYRLNTFSVEIPPLRARMEDLDILTHYFLEKMRKRYNRTSITFSEAAKNMLRNYSWPGNIRELQNVLERAVVLSNNGDVLPKHIKFDHDEVGIEQESGSLKDAVENFEKQYIKKVLKESNSIRGAAKKLHTTHTLLINRMKKYSIDKM</sequence>
<reference evidence="8 9" key="1">
    <citation type="submission" date="2023-01" db="EMBL/GenBank/DDBJ databases">
        <authorList>
            <person name="Lee S.H."/>
            <person name="Jung H.S."/>
            <person name="Yun J.U."/>
        </authorList>
    </citation>
    <scope>NUCLEOTIDE SEQUENCE [LARGE SCALE GENOMIC DNA]</scope>
    <source>
        <strain evidence="8 9">CBA3646</strain>
    </source>
</reference>
<evidence type="ECO:0000256" key="6">
    <source>
        <dbReference type="ARBA" id="ARBA00029500"/>
    </source>
</evidence>
<dbReference type="EMBL" id="CP115667">
    <property type="protein sequence ID" value="WBW49376.1"/>
    <property type="molecule type" value="Genomic_DNA"/>
</dbReference>
<dbReference type="Gene3D" id="3.40.50.300">
    <property type="entry name" value="P-loop containing nucleotide triphosphate hydrolases"/>
    <property type="match status" value="1"/>
</dbReference>
<organism evidence="8 9">
    <name type="scientific">Peptoniphilus equinus</name>
    <dbReference type="NCBI Taxonomy" id="3016343"/>
    <lineage>
        <taxon>Bacteria</taxon>
        <taxon>Bacillati</taxon>
        <taxon>Bacillota</taxon>
        <taxon>Tissierellia</taxon>
        <taxon>Tissierellales</taxon>
        <taxon>Peptoniphilaceae</taxon>
        <taxon>Peptoniphilus</taxon>
    </lineage>
</organism>
<evidence type="ECO:0000256" key="1">
    <source>
        <dbReference type="ARBA" id="ARBA00022741"/>
    </source>
</evidence>
<dbReference type="CDD" id="cd00009">
    <property type="entry name" value="AAA"/>
    <property type="match status" value="1"/>
</dbReference>
<keyword evidence="3" id="KW-0067">ATP-binding</keyword>
<dbReference type="Gene3D" id="1.10.8.60">
    <property type="match status" value="1"/>
</dbReference>
<dbReference type="InterPro" id="IPR025944">
    <property type="entry name" value="Sigma_54_int_dom_CS"/>
</dbReference>
<dbReference type="Proteomes" id="UP001210339">
    <property type="component" value="Chromosome"/>
</dbReference>
<evidence type="ECO:0000256" key="4">
    <source>
        <dbReference type="ARBA" id="ARBA00023015"/>
    </source>
</evidence>
<dbReference type="PROSITE" id="PS50045">
    <property type="entry name" value="SIGMA54_INTERACT_4"/>
    <property type="match status" value="1"/>
</dbReference>
<dbReference type="PROSITE" id="PS00675">
    <property type="entry name" value="SIGMA54_INTERACT_1"/>
    <property type="match status" value="1"/>
</dbReference>
<dbReference type="PROSITE" id="PS00688">
    <property type="entry name" value="SIGMA54_INTERACT_3"/>
    <property type="match status" value="1"/>
</dbReference>
<keyword evidence="1" id="KW-0547">Nucleotide-binding</keyword>
<evidence type="ECO:0000256" key="2">
    <source>
        <dbReference type="ARBA" id="ARBA00022797"/>
    </source>
</evidence>
<dbReference type="SUPFAM" id="SSF46689">
    <property type="entry name" value="Homeodomain-like"/>
    <property type="match status" value="1"/>
</dbReference>
<evidence type="ECO:0000256" key="5">
    <source>
        <dbReference type="ARBA" id="ARBA00023163"/>
    </source>
</evidence>
<keyword evidence="4" id="KW-0805">Transcription regulation</keyword>
<dbReference type="InterPro" id="IPR058031">
    <property type="entry name" value="AAA_lid_NorR"/>
</dbReference>
<feature type="domain" description="Sigma-54 factor interaction" evidence="7">
    <location>
        <begin position="197"/>
        <end position="426"/>
    </location>
</feature>
<evidence type="ECO:0000313" key="8">
    <source>
        <dbReference type="EMBL" id="WBW49376.1"/>
    </source>
</evidence>
<dbReference type="PANTHER" id="PTHR32071">
    <property type="entry name" value="TRANSCRIPTIONAL REGULATORY PROTEIN"/>
    <property type="match status" value="1"/>
</dbReference>
<name>A0ABY7QSD3_9FIRM</name>
<evidence type="ECO:0000259" key="7">
    <source>
        <dbReference type="PROSITE" id="PS50045"/>
    </source>
</evidence>
<dbReference type="SUPFAM" id="SSF52540">
    <property type="entry name" value="P-loop containing nucleoside triphosphate hydrolases"/>
    <property type="match status" value="1"/>
</dbReference>
<dbReference type="Gene3D" id="3.30.450.20">
    <property type="entry name" value="PAS domain"/>
    <property type="match status" value="1"/>
</dbReference>
<dbReference type="Pfam" id="PF25601">
    <property type="entry name" value="AAA_lid_14"/>
    <property type="match status" value="1"/>
</dbReference>
<dbReference type="Pfam" id="PF18024">
    <property type="entry name" value="HTH_50"/>
    <property type="match status" value="1"/>
</dbReference>
<protein>
    <recommendedName>
        <fullName evidence="6">HTH-type transcriptional regulatory protein TyrR</fullName>
    </recommendedName>
</protein>
<keyword evidence="2" id="KW-0058">Aromatic hydrocarbons catabolism</keyword>
<dbReference type="InterPro" id="IPR002078">
    <property type="entry name" value="Sigma_54_int"/>
</dbReference>
<dbReference type="InterPro" id="IPR027417">
    <property type="entry name" value="P-loop_NTPase"/>
</dbReference>
<dbReference type="InterPro" id="IPR009057">
    <property type="entry name" value="Homeodomain-like_sf"/>
</dbReference>
<evidence type="ECO:0000313" key="9">
    <source>
        <dbReference type="Proteomes" id="UP001210339"/>
    </source>
</evidence>
<dbReference type="SMART" id="SM00382">
    <property type="entry name" value="AAA"/>
    <property type="match status" value="1"/>
</dbReference>
<dbReference type="InterPro" id="IPR025662">
    <property type="entry name" value="Sigma_54_int_dom_ATP-bd_1"/>
</dbReference>
<gene>
    <name evidence="8" type="ORF">O6R05_05030</name>
</gene>
<proteinExistence type="predicted"/>
<keyword evidence="5" id="KW-0804">Transcription</keyword>
<dbReference type="Gene3D" id="3.30.70.260">
    <property type="match status" value="1"/>
</dbReference>
<dbReference type="InterPro" id="IPR030828">
    <property type="entry name" value="HTH_TyrR"/>
</dbReference>
<dbReference type="InterPro" id="IPR003593">
    <property type="entry name" value="AAA+_ATPase"/>
</dbReference>
<dbReference type="Pfam" id="PF00158">
    <property type="entry name" value="Sigma54_activat"/>
    <property type="match status" value="1"/>
</dbReference>